<accession>A0A511YV96</accession>
<dbReference type="AlphaFoldDB" id="A0A511YV96"/>
<feature type="domain" description="VOC" evidence="1">
    <location>
        <begin position="1"/>
        <end position="124"/>
    </location>
</feature>
<comment type="caution">
    <text evidence="2">The sequence shown here is derived from an EMBL/GenBank/DDBJ whole genome shotgun (WGS) entry which is preliminary data.</text>
</comment>
<dbReference type="InterPro" id="IPR037523">
    <property type="entry name" value="VOC_core"/>
</dbReference>
<dbReference type="InterPro" id="IPR029068">
    <property type="entry name" value="Glyas_Bleomycin-R_OHBP_Dase"/>
</dbReference>
<reference evidence="2 3" key="1">
    <citation type="submission" date="2019-07" db="EMBL/GenBank/DDBJ databases">
        <title>Whole genome shotgun sequence of Actinotalea fermentans NBRC 105374.</title>
        <authorList>
            <person name="Hosoyama A."/>
            <person name="Uohara A."/>
            <person name="Ohji S."/>
            <person name="Ichikawa N."/>
        </authorList>
    </citation>
    <scope>NUCLEOTIDE SEQUENCE [LARGE SCALE GENOMIC DNA]</scope>
    <source>
        <strain evidence="2 3">NBRC 105374</strain>
    </source>
</reference>
<dbReference type="InterPro" id="IPR004360">
    <property type="entry name" value="Glyas_Fos-R_dOase_dom"/>
</dbReference>
<dbReference type="Proteomes" id="UP000321484">
    <property type="component" value="Unassembled WGS sequence"/>
</dbReference>
<organism evidence="2 3">
    <name type="scientific">Actinotalea fermentans</name>
    <dbReference type="NCBI Taxonomy" id="43671"/>
    <lineage>
        <taxon>Bacteria</taxon>
        <taxon>Bacillati</taxon>
        <taxon>Actinomycetota</taxon>
        <taxon>Actinomycetes</taxon>
        <taxon>Micrococcales</taxon>
        <taxon>Cellulomonadaceae</taxon>
        <taxon>Actinotalea</taxon>
    </lineage>
</organism>
<dbReference type="PANTHER" id="PTHR35006">
    <property type="entry name" value="GLYOXALASE FAMILY PROTEIN (AFU_ORTHOLOGUE AFUA_5G14830)"/>
    <property type="match status" value="1"/>
</dbReference>
<gene>
    <name evidence="2" type="ORF">AFE02nite_08580</name>
</gene>
<dbReference type="SUPFAM" id="SSF54593">
    <property type="entry name" value="Glyoxalase/Bleomycin resistance protein/Dihydroxybiphenyl dioxygenase"/>
    <property type="match status" value="1"/>
</dbReference>
<evidence type="ECO:0000313" key="3">
    <source>
        <dbReference type="Proteomes" id="UP000321484"/>
    </source>
</evidence>
<proteinExistence type="predicted"/>
<dbReference type="Gene3D" id="3.10.180.10">
    <property type="entry name" value="2,3-Dihydroxybiphenyl 1,2-Dioxygenase, domain 1"/>
    <property type="match status" value="1"/>
</dbReference>
<dbReference type="PROSITE" id="PS51819">
    <property type="entry name" value="VOC"/>
    <property type="match status" value="1"/>
</dbReference>
<dbReference type="EMBL" id="BJYK01000001">
    <property type="protein sequence ID" value="GEN79124.1"/>
    <property type="molecule type" value="Genomic_DNA"/>
</dbReference>
<evidence type="ECO:0000313" key="2">
    <source>
        <dbReference type="EMBL" id="GEN79124.1"/>
    </source>
</evidence>
<dbReference type="Pfam" id="PF00903">
    <property type="entry name" value="Glyoxalase"/>
    <property type="match status" value="1"/>
</dbReference>
<protein>
    <submittedName>
        <fullName evidence="2">Putative glyoxalase/bleomycin resistance protein</fullName>
    </submittedName>
</protein>
<dbReference type="RefSeq" id="WP_034245555.1">
    <property type="nucleotide sequence ID" value="NZ_BJYK01000001.1"/>
</dbReference>
<name>A0A511YV96_9CELL</name>
<sequence length="133" mass="14465">MIDHVEIQVSDFEASARFYDAVLGALGAVRQEDKSPHAIGWGDHGPEFWIGTHRFGEGFRESHVAFAAPSRAAVDAFLAAARDVGAEVLHDARDWPEYVGGPVVSYYAAFVRDPDGNNIEANHAVLDLSRTDA</sequence>
<evidence type="ECO:0000259" key="1">
    <source>
        <dbReference type="PROSITE" id="PS51819"/>
    </source>
</evidence>
<keyword evidence="3" id="KW-1185">Reference proteome</keyword>
<dbReference type="OrthoDB" id="5242506at2"/>
<dbReference type="PANTHER" id="PTHR35006:SF2">
    <property type="entry name" value="GLYOXALASE FAMILY PROTEIN (AFU_ORTHOLOGUE AFUA_5G14830)"/>
    <property type="match status" value="1"/>
</dbReference>